<dbReference type="EMBL" id="WKFB01000333">
    <property type="protein sequence ID" value="KAF6726432.1"/>
    <property type="molecule type" value="Genomic_DNA"/>
</dbReference>
<proteinExistence type="predicted"/>
<evidence type="ECO:0000256" key="1">
    <source>
        <dbReference type="SAM" id="MobiDB-lite"/>
    </source>
</evidence>
<name>A0A834CB49_ORYME</name>
<feature type="region of interest" description="Disordered" evidence="1">
    <location>
        <begin position="42"/>
        <end position="71"/>
    </location>
</feature>
<evidence type="ECO:0000313" key="3">
    <source>
        <dbReference type="Proteomes" id="UP000646548"/>
    </source>
</evidence>
<dbReference type="Proteomes" id="UP000646548">
    <property type="component" value="Unassembled WGS sequence"/>
</dbReference>
<comment type="caution">
    <text evidence="2">The sequence shown here is derived from an EMBL/GenBank/DDBJ whole genome shotgun (WGS) entry which is preliminary data.</text>
</comment>
<gene>
    <name evidence="2" type="ORF">FQA47_017691</name>
</gene>
<reference evidence="2" key="1">
    <citation type="journal article" name="BMC Genomics">
        <title>Long-read sequencing and de novo genome assembly of marine medaka (Oryzias melastigma).</title>
        <authorList>
            <person name="Liang P."/>
            <person name="Saqib H.S.A."/>
            <person name="Ni X."/>
            <person name="Shen Y."/>
        </authorList>
    </citation>
    <scope>NUCLEOTIDE SEQUENCE</scope>
    <source>
        <strain evidence="2">Bigg-433</strain>
    </source>
</reference>
<protein>
    <submittedName>
        <fullName evidence="2">Uncharacterized protein</fullName>
    </submittedName>
</protein>
<evidence type="ECO:0000313" key="2">
    <source>
        <dbReference type="EMBL" id="KAF6726432.1"/>
    </source>
</evidence>
<sequence length="154" mass="17069">MCTSSWRDSGPEEVQMVLIHCWFWTTALEAVVPETILTVVQQGGQDRSRSRANPSRTRGQVGSAERARTSGLPPAASRAFIVKGQRSVHGVPCSRVRVCASPFTFSCADLLLEVQKNRRREVPTGPQHHLDFVIGLLSAALQSSPWFRGLWTVR</sequence>
<dbReference type="AlphaFoldDB" id="A0A834CB49"/>
<feature type="compositionally biased region" description="Polar residues" evidence="1">
    <location>
        <begin position="42"/>
        <end position="60"/>
    </location>
</feature>
<accession>A0A834CB49</accession>
<organism evidence="2 3">
    <name type="scientific">Oryzias melastigma</name>
    <name type="common">Marine medaka</name>
    <dbReference type="NCBI Taxonomy" id="30732"/>
    <lineage>
        <taxon>Eukaryota</taxon>
        <taxon>Metazoa</taxon>
        <taxon>Chordata</taxon>
        <taxon>Craniata</taxon>
        <taxon>Vertebrata</taxon>
        <taxon>Euteleostomi</taxon>
        <taxon>Actinopterygii</taxon>
        <taxon>Neopterygii</taxon>
        <taxon>Teleostei</taxon>
        <taxon>Neoteleostei</taxon>
        <taxon>Acanthomorphata</taxon>
        <taxon>Ovalentaria</taxon>
        <taxon>Atherinomorphae</taxon>
        <taxon>Beloniformes</taxon>
        <taxon>Adrianichthyidae</taxon>
        <taxon>Oryziinae</taxon>
        <taxon>Oryzias</taxon>
    </lineage>
</organism>